<evidence type="ECO:0000256" key="1">
    <source>
        <dbReference type="ARBA" id="ARBA00002393"/>
    </source>
</evidence>
<dbReference type="GO" id="GO:0016887">
    <property type="term" value="F:ATP hydrolysis activity"/>
    <property type="evidence" value="ECO:0007669"/>
    <property type="project" value="InterPro"/>
</dbReference>
<dbReference type="InterPro" id="IPR021886">
    <property type="entry name" value="MgsA_C"/>
</dbReference>
<organism evidence="8 9">
    <name type="scientific">Telmatospirillum siberiense</name>
    <dbReference type="NCBI Taxonomy" id="382514"/>
    <lineage>
        <taxon>Bacteria</taxon>
        <taxon>Pseudomonadati</taxon>
        <taxon>Pseudomonadota</taxon>
        <taxon>Alphaproteobacteria</taxon>
        <taxon>Rhodospirillales</taxon>
        <taxon>Rhodospirillaceae</taxon>
        <taxon>Telmatospirillum</taxon>
    </lineage>
</organism>
<dbReference type="InterPro" id="IPR003593">
    <property type="entry name" value="AAA+_ATPase"/>
</dbReference>
<name>A0A2N3PS63_9PROT</name>
<dbReference type="SMART" id="SM00382">
    <property type="entry name" value="AAA"/>
    <property type="match status" value="1"/>
</dbReference>
<dbReference type="GO" id="GO:0017116">
    <property type="term" value="F:single-stranded DNA helicase activity"/>
    <property type="evidence" value="ECO:0007669"/>
    <property type="project" value="TreeGrafter"/>
</dbReference>
<comment type="function">
    <text evidence="1">DNA-dependent ATPase that plays important roles in cellular responses to stalled DNA replication processes.</text>
</comment>
<dbReference type="Pfam" id="PF12002">
    <property type="entry name" value="MgsA_C"/>
    <property type="match status" value="1"/>
</dbReference>
<dbReference type="Gene3D" id="3.40.50.300">
    <property type="entry name" value="P-loop containing nucleotide triphosphate hydrolases"/>
    <property type="match status" value="1"/>
</dbReference>
<evidence type="ECO:0000256" key="6">
    <source>
        <dbReference type="ARBA" id="ARBA00022840"/>
    </source>
</evidence>
<dbReference type="GO" id="GO:0006261">
    <property type="term" value="P:DNA-templated DNA replication"/>
    <property type="evidence" value="ECO:0007669"/>
    <property type="project" value="TreeGrafter"/>
</dbReference>
<keyword evidence="6" id="KW-0067">ATP-binding</keyword>
<dbReference type="Gene3D" id="1.10.3710.10">
    <property type="entry name" value="DNA polymerase III clamp loader subunits, C-terminal domain"/>
    <property type="match status" value="1"/>
</dbReference>
<evidence type="ECO:0000256" key="4">
    <source>
        <dbReference type="ARBA" id="ARBA00022705"/>
    </source>
</evidence>
<dbReference type="Proteomes" id="UP000233293">
    <property type="component" value="Unassembled WGS sequence"/>
</dbReference>
<dbReference type="Pfam" id="PF00004">
    <property type="entry name" value="AAA"/>
    <property type="match status" value="1"/>
</dbReference>
<evidence type="ECO:0000256" key="3">
    <source>
        <dbReference type="ARBA" id="ARBA00020776"/>
    </source>
</evidence>
<dbReference type="GO" id="GO:0000731">
    <property type="term" value="P:DNA synthesis involved in DNA repair"/>
    <property type="evidence" value="ECO:0007669"/>
    <property type="project" value="TreeGrafter"/>
</dbReference>
<evidence type="ECO:0000256" key="5">
    <source>
        <dbReference type="ARBA" id="ARBA00022741"/>
    </source>
</evidence>
<evidence type="ECO:0000256" key="2">
    <source>
        <dbReference type="ARBA" id="ARBA00008959"/>
    </source>
</evidence>
<sequence>MTDTLFSSSAPKPLAERLRPASLSEVVGQDHLLGPDGPIGRMVAAGRLSSMILWGPPGVGKTTIALLLAKAVGLEFSRLSGIKSGVADLRKEIEAAEARRATGRGTVLFLDECHAWKNNQQDSLLPYVEDGTVILIGATTENPSFELNAALLSRAQVFPLKRIDEIAGELLLRRAEQTVGKTLPLTKEARSILVEMADGDGRHLVTLCEELFSMPGGALDGEGLQKTLQRRAAVHDKSGDGHYNLLSALQKSIRGSDVQAALYWLARMLRAGEQPKTIFRRLAVMATEEIGLADPAAIRHVEACASAFDRVGVPEGLPALANCVAYLATAVKSNAVYKAFYDAMELAGRTGSLPPPKHIINAPTAMMRDMGFKDGYRYDHDFPYAFSGQEFMPAGLDGERRPALYVPNERGNEREVKKRMDFWEGLRRDAR</sequence>
<dbReference type="GO" id="GO:0005524">
    <property type="term" value="F:ATP binding"/>
    <property type="evidence" value="ECO:0007669"/>
    <property type="project" value="UniProtKB-KW"/>
</dbReference>
<dbReference type="Pfam" id="PF16193">
    <property type="entry name" value="AAA_assoc_2"/>
    <property type="match status" value="1"/>
</dbReference>
<keyword evidence="4" id="KW-0235">DNA replication</keyword>
<evidence type="ECO:0000313" key="8">
    <source>
        <dbReference type="EMBL" id="PKU23249.1"/>
    </source>
</evidence>
<keyword evidence="9" id="KW-1185">Reference proteome</keyword>
<feature type="domain" description="AAA+ ATPase" evidence="7">
    <location>
        <begin position="47"/>
        <end position="164"/>
    </location>
</feature>
<dbReference type="InterPro" id="IPR032423">
    <property type="entry name" value="AAA_assoc_2"/>
</dbReference>
<proteinExistence type="inferred from homology"/>
<dbReference type="PANTHER" id="PTHR13779">
    <property type="entry name" value="WERNER HELICASE-INTERACTING PROTEIN 1 FAMILY MEMBER"/>
    <property type="match status" value="1"/>
</dbReference>
<dbReference type="SUPFAM" id="SSF52540">
    <property type="entry name" value="P-loop containing nucleoside triphosphate hydrolases"/>
    <property type="match status" value="1"/>
</dbReference>
<dbReference type="InterPro" id="IPR008921">
    <property type="entry name" value="DNA_pol3_clamp-load_cplx_C"/>
</dbReference>
<dbReference type="RefSeq" id="WP_101251947.1">
    <property type="nucleotide sequence ID" value="NZ_PIUM01000022.1"/>
</dbReference>
<dbReference type="InterPro" id="IPR027417">
    <property type="entry name" value="P-loop_NTPase"/>
</dbReference>
<dbReference type="EMBL" id="PIUM01000022">
    <property type="protein sequence ID" value="PKU23249.1"/>
    <property type="molecule type" value="Genomic_DNA"/>
</dbReference>
<accession>A0A2N3PS63</accession>
<evidence type="ECO:0000259" key="7">
    <source>
        <dbReference type="SMART" id="SM00382"/>
    </source>
</evidence>
<gene>
    <name evidence="8" type="ORF">CWS72_17645</name>
</gene>
<evidence type="ECO:0000313" key="9">
    <source>
        <dbReference type="Proteomes" id="UP000233293"/>
    </source>
</evidence>
<dbReference type="InterPro" id="IPR003959">
    <property type="entry name" value="ATPase_AAA_core"/>
</dbReference>
<dbReference type="OrthoDB" id="9778364at2"/>
<dbReference type="InterPro" id="IPR051314">
    <property type="entry name" value="AAA_ATPase_RarA/MGS1/WRNIP1"/>
</dbReference>
<dbReference type="CDD" id="cd00009">
    <property type="entry name" value="AAA"/>
    <property type="match status" value="1"/>
</dbReference>
<comment type="caution">
    <text evidence="8">The sequence shown here is derived from an EMBL/GenBank/DDBJ whole genome shotgun (WGS) entry which is preliminary data.</text>
</comment>
<dbReference type="GO" id="GO:0003677">
    <property type="term" value="F:DNA binding"/>
    <property type="evidence" value="ECO:0007669"/>
    <property type="project" value="InterPro"/>
</dbReference>
<dbReference type="FunFam" id="1.20.272.10:FF:000001">
    <property type="entry name" value="Putative AAA family ATPase"/>
    <property type="match status" value="1"/>
</dbReference>
<dbReference type="PANTHER" id="PTHR13779:SF7">
    <property type="entry name" value="ATPASE WRNIP1"/>
    <property type="match status" value="1"/>
</dbReference>
<dbReference type="FunFam" id="3.40.50.300:FF:000137">
    <property type="entry name" value="Replication-associated recombination protein A"/>
    <property type="match status" value="1"/>
</dbReference>
<dbReference type="Gene3D" id="1.20.272.10">
    <property type="match status" value="1"/>
</dbReference>
<comment type="similarity">
    <text evidence="2">Belongs to the AAA ATPase family. RarA/MGS1/WRNIP1 subfamily.</text>
</comment>
<dbReference type="AlphaFoldDB" id="A0A2N3PS63"/>
<protein>
    <recommendedName>
        <fullName evidence="3">Replication-associated recombination protein A</fullName>
    </recommendedName>
</protein>
<dbReference type="SUPFAM" id="SSF48019">
    <property type="entry name" value="post-AAA+ oligomerization domain-like"/>
    <property type="match status" value="1"/>
</dbReference>
<reference evidence="9" key="1">
    <citation type="submission" date="2017-12" db="EMBL/GenBank/DDBJ databases">
        <title>Draft genome sequence of Telmatospirillum siberiense 26-4b1T, an acidotolerant peatland alphaproteobacterium potentially involved in sulfur cycling.</title>
        <authorList>
            <person name="Hausmann B."/>
            <person name="Pjevac P."/>
            <person name="Schreck K."/>
            <person name="Herbold C.W."/>
            <person name="Daims H."/>
            <person name="Wagner M."/>
            <person name="Pester M."/>
            <person name="Loy A."/>
        </authorList>
    </citation>
    <scope>NUCLEOTIDE SEQUENCE [LARGE SCALE GENOMIC DNA]</scope>
    <source>
        <strain evidence="9">26-4b1</strain>
    </source>
</reference>
<dbReference type="GO" id="GO:0008047">
    <property type="term" value="F:enzyme activator activity"/>
    <property type="evidence" value="ECO:0007669"/>
    <property type="project" value="TreeGrafter"/>
</dbReference>
<keyword evidence="5" id="KW-0547">Nucleotide-binding</keyword>